<dbReference type="PANTHER" id="PTHR24252:SF8">
    <property type="entry name" value="ACROSIN"/>
    <property type="match status" value="1"/>
</dbReference>
<dbReference type="Gene3D" id="2.40.10.10">
    <property type="entry name" value="Trypsin-like serine proteases"/>
    <property type="match status" value="1"/>
</dbReference>
<organism evidence="4 5">
    <name type="scientific">Lepidothrix coronata</name>
    <name type="common">blue-crowned manakin</name>
    <dbReference type="NCBI Taxonomy" id="321398"/>
    <lineage>
        <taxon>Eukaryota</taxon>
        <taxon>Metazoa</taxon>
        <taxon>Chordata</taxon>
        <taxon>Craniata</taxon>
        <taxon>Vertebrata</taxon>
        <taxon>Euteleostomi</taxon>
        <taxon>Archelosauria</taxon>
        <taxon>Archosauria</taxon>
        <taxon>Dinosauria</taxon>
        <taxon>Saurischia</taxon>
        <taxon>Theropoda</taxon>
        <taxon>Coelurosauria</taxon>
        <taxon>Aves</taxon>
        <taxon>Neognathae</taxon>
        <taxon>Neoaves</taxon>
        <taxon>Telluraves</taxon>
        <taxon>Australaves</taxon>
        <taxon>Passeriformes</taxon>
        <taxon>Pipridae</taxon>
        <taxon>Lepidothrix</taxon>
    </lineage>
</organism>
<evidence type="ECO:0000256" key="1">
    <source>
        <dbReference type="ARBA" id="ARBA00023157"/>
    </source>
</evidence>
<dbReference type="RefSeq" id="XP_017694261.1">
    <property type="nucleotide sequence ID" value="XM_017838772.1"/>
</dbReference>
<evidence type="ECO:0000313" key="5">
    <source>
        <dbReference type="RefSeq" id="XP_017694261.1"/>
    </source>
</evidence>
<feature type="region of interest" description="Disordered" evidence="2">
    <location>
        <begin position="128"/>
        <end position="152"/>
    </location>
</feature>
<evidence type="ECO:0000313" key="4">
    <source>
        <dbReference type="Proteomes" id="UP000504624"/>
    </source>
</evidence>
<dbReference type="OrthoDB" id="546450at2759"/>
<dbReference type="GO" id="GO:0007340">
    <property type="term" value="P:acrosome reaction"/>
    <property type="evidence" value="ECO:0007669"/>
    <property type="project" value="TreeGrafter"/>
</dbReference>
<dbReference type="GO" id="GO:0004252">
    <property type="term" value="F:serine-type endopeptidase activity"/>
    <property type="evidence" value="ECO:0007669"/>
    <property type="project" value="InterPro"/>
</dbReference>
<evidence type="ECO:0000259" key="3">
    <source>
        <dbReference type="PROSITE" id="PS50240"/>
    </source>
</evidence>
<dbReference type="AlphaFoldDB" id="A0A6J0J7P6"/>
<dbReference type="GO" id="GO:0006508">
    <property type="term" value="P:proteolysis"/>
    <property type="evidence" value="ECO:0007669"/>
    <property type="project" value="InterPro"/>
</dbReference>
<dbReference type="SUPFAM" id="SSF50494">
    <property type="entry name" value="Trypsin-like serine proteases"/>
    <property type="match status" value="1"/>
</dbReference>
<reference evidence="5" key="1">
    <citation type="submission" date="2025-08" db="UniProtKB">
        <authorList>
            <consortium name="RefSeq"/>
        </authorList>
    </citation>
    <scope>IDENTIFICATION</scope>
</reference>
<gene>
    <name evidence="5" type="primary">LOC108509371</name>
</gene>
<accession>A0A6J0J7P6</accession>
<keyword evidence="4" id="KW-1185">Reference proteome</keyword>
<dbReference type="InterPro" id="IPR043504">
    <property type="entry name" value="Peptidase_S1_PA_chymotrypsin"/>
</dbReference>
<dbReference type="InterPro" id="IPR009003">
    <property type="entry name" value="Peptidase_S1_PA"/>
</dbReference>
<keyword evidence="1" id="KW-1015">Disulfide bond</keyword>
<dbReference type="PROSITE" id="PS50240">
    <property type="entry name" value="TRYPSIN_DOM"/>
    <property type="match status" value="1"/>
</dbReference>
<proteinExistence type="predicted"/>
<dbReference type="GeneID" id="108509371"/>
<name>A0A6J0J7P6_9PASS</name>
<dbReference type="Proteomes" id="UP000504624">
    <property type="component" value="Unplaced"/>
</dbReference>
<dbReference type="PANTHER" id="PTHR24252">
    <property type="entry name" value="ACROSIN-RELATED"/>
    <property type="match status" value="1"/>
</dbReference>
<dbReference type="Pfam" id="PF00089">
    <property type="entry name" value="Trypsin"/>
    <property type="match status" value="1"/>
</dbReference>
<sequence>MSQGCPALPELGCNPNKPLICCQGSGGSSPQAEPSCVGNVVLAGAGREEPALLLQQPPTNPEPSLLLQGDSGGPLVCKDKRADYFWFVGMTSWGKGCAGAKRPGIFTSTQQFHDWILLQMGLLPAITAAPAPEPTTTSTPEQNPEPESSLTPVEMPMELDNFTPISIQQQILGQFFNLLLELLQFLKGKKT</sequence>
<dbReference type="InterPro" id="IPR001254">
    <property type="entry name" value="Trypsin_dom"/>
</dbReference>
<evidence type="ECO:0000256" key="2">
    <source>
        <dbReference type="SAM" id="MobiDB-lite"/>
    </source>
</evidence>
<protein>
    <submittedName>
        <fullName evidence="5">Acrosin-like</fullName>
    </submittedName>
</protein>
<feature type="domain" description="Peptidase S1" evidence="3">
    <location>
        <begin position="1"/>
        <end position="121"/>
    </location>
</feature>
<feature type="compositionally biased region" description="Low complexity" evidence="2">
    <location>
        <begin position="128"/>
        <end position="147"/>
    </location>
</feature>